<protein>
    <recommendedName>
        <fullName evidence="4">Hydrophobin</fullName>
    </recommendedName>
</protein>
<dbReference type="Proteomes" id="UP000801864">
    <property type="component" value="Unassembled WGS sequence"/>
</dbReference>
<evidence type="ECO:0000313" key="3">
    <source>
        <dbReference type="Proteomes" id="UP000801864"/>
    </source>
</evidence>
<keyword evidence="3" id="KW-1185">Reference proteome</keyword>
<organism evidence="2 3">
    <name type="scientific">Trichoderma lentiforme</name>
    <dbReference type="NCBI Taxonomy" id="1567552"/>
    <lineage>
        <taxon>Eukaryota</taxon>
        <taxon>Fungi</taxon>
        <taxon>Dikarya</taxon>
        <taxon>Ascomycota</taxon>
        <taxon>Pezizomycotina</taxon>
        <taxon>Sordariomycetes</taxon>
        <taxon>Hypocreomycetidae</taxon>
        <taxon>Hypocreales</taxon>
        <taxon>Hypocreaceae</taxon>
        <taxon>Trichoderma</taxon>
    </lineage>
</organism>
<proteinExistence type="predicted"/>
<accession>A0A9P4XLM0</accession>
<keyword evidence="1" id="KW-0732">Signal</keyword>
<gene>
    <name evidence="2" type="ORF">CFAM422_003275</name>
</gene>
<evidence type="ECO:0008006" key="4">
    <source>
        <dbReference type="Google" id="ProtNLM"/>
    </source>
</evidence>
<name>A0A9P4XLM0_9HYPO</name>
<evidence type="ECO:0000313" key="2">
    <source>
        <dbReference type="EMBL" id="KAF3074377.1"/>
    </source>
</evidence>
<sequence length="109" mass="11085">MYNGAVVVLCLSLCFWHSSLAGTKDESRSHPPVAFAALSTSESPAITPSSISTIPSDCRSGPAVGSDGASAAPSLCDLISLYGVPRGNNCVAVINVILAVGYAGRDSAW</sequence>
<dbReference type="AlphaFoldDB" id="A0A9P4XLM0"/>
<feature type="chain" id="PRO_5040152047" description="Hydrophobin" evidence="1">
    <location>
        <begin position="22"/>
        <end position="109"/>
    </location>
</feature>
<evidence type="ECO:0000256" key="1">
    <source>
        <dbReference type="SAM" id="SignalP"/>
    </source>
</evidence>
<dbReference type="EMBL" id="QLNT01000005">
    <property type="protein sequence ID" value="KAF3074377.1"/>
    <property type="molecule type" value="Genomic_DNA"/>
</dbReference>
<comment type="caution">
    <text evidence="2">The sequence shown here is derived from an EMBL/GenBank/DDBJ whole genome shotgun (WGS) entry which is preliminary data.</text>
</comment>
<feature type="signal peptide" evidence="1">
    <location>
        <begin position="1"/>
        <end position="21"/>
    </location>
</feature>
<reference evidence="2 3" key="1">
    <citation type="submission" date="2018-06" db="EMBL/GenBank/DDBJ databases">
        <title>Genome analysis of cellulolytic fungus Trichoderma lentiforme CFAM-422.</title>
        <authorList>
            <person name="Steindorff A.S."/>
            <person name="Formighieri E.F."/>
            <person name="Midorikawa G.E.O."/>
            <person name="Tamietti M.S."/>
            <person name="Ramos E.Z."/>
            <person name="Silva A.S."/>
            <person name="Bon E.P.S."/>
            <person name="Mendes T.D."/>
            <person name="Damaso M.C.T."/>
            <person name="Favaro L.C.L."/>
        </authorList>
    </citation>
    <scope>NUCLEOTIDE SEQUENCE [LARGE SCALE GENOMIC DNA]</scope>
    <source>
        <strain evidence="2 3">CFAM-422</strain>
    </source>
</reference>